<evidence type="ECO:0000313" key="2">
    <source>
        <dbReference type="Proteomes" id="UP000708208"/>
    </source>
</evidence>
<gene>
    <name evidence="1" type="ORF">AFUS01_LOCUS28611</name>
</gene>
<protein>
    <submittedName>
        <fullName evidence="1">Uncharacterized protein</fullName>
    </submittedName>
</protein>
<feature type="non-terminal residue" evidence="1">
    <location>
        <position position="296"/>
    </location>
</feature>
<dbReference type="OrthoDB" id="7696251at2759"/>
<reference evidence="1" key="1">
    <citation type="submission" date="2021-06" db="EMBL/GenBank/DDBJ databases">
        <authorList>
            <person name="Hodson N. C."/>
            <person name="Mongue J. A."/>
            <person name="Jaron S. K."/>
        </authorList>
    </citation>
    <scope>NUCLEOTIDE SEQUENCE</scope>
</reference>
<name>A0A8J2PLC4_9HEXA</name>
<proteinExistence type="predicted"/>
<dbReference type="EMBL" id="CAJVCH010410801">
    <property type="protein sequence ID" value="CAG7818084.1"/>
    <property type="molecule type" value="Genomic_DNA"/>
</dbReference>
<keyword evidence="2" id="KW-1185">Reference proteome</keyword>
<accession>A0A8J2PLC4</accession>
<dbReference type="AlphaFoldDB" id="A0A8J2PLC4"/>
<dbReference type="Proteomes" id="UP000708208">
    <property type="component" value="Unassembled WGS sequence"/>
</dbReference>
<dbReference type="PANTHER" id="PTHR46579:SF1">
    <property type="entry name" value="F5_8 TYPE C DOMAIN-CONTAINING PROTEIN"/>
    <property type="match status" value="1"/>
</dbReference>
<sequence>MIVGPLLLKSFLPEHYRVHFIKLCSAFNLLLQDSVSAQNIDYADKLLTEFAGAIVGLYGKRFLTFNLHVTLHAPLVVRRWGPLWSYSAFQFEHQNGRLSRLINGTRFVALELAEKLSVEHALNKMASSAFQTNIAADEFFNALLNNRKYFSTALKIQDFVLVGASKPYYFSSNEIQKLQILDVRGVTQAILFKKVIFKSLLFGTHKENNMRFNDSVISIQGQLYLVRGLLAITSSPYNDVIFMLSKLYVSTVKSLKNILKVNSVVEALTLKRTPTTFIDVSKFIIIHELEKQIKFI</sequence>
<comment type="caution">
    <text evidence="1">The sequence shown here is derived from an EMBL/GenBank/DDBJ whole genome shotgun (WGS) entry which is preliminary data.</text>
</comment>
<organism evidence="1 2">
    <name type="scientific">Allacma fusca</name>
    <dbReference type="NCBI Taxonomy" id="39272"/>
    <lineage>
        <taxon>Eukaryota</taxon>
        <taxon>Metazoa</taxon>
        <taxon>Ecdysozoa</taxon>
        <taxon>Arthropoda</taxon>
        <taxon>Hexapoda</taxon>
        <taxon>Collembola</taxon>
        <taxon>Symphypleona</taxon>
        <taxon>Sminthuridae</taxon>
        <taxon>Allacma</taxon>
    </lineage>
</organism>
<dbReference type="PANTHER" id="PTHR46579">
    <property type="entry name" value="F5/8 TYPE C DOMAIN-CONTAINING PROTEIN-RELATED"/>
    <property type="match status" value="1"/>
</dbReference>
<evidence type="ECO:0000313" key="1">
    <source>
        <dbReference type="EMBL" id="CAG7818084.1"/>
    </source>
</evidence>